<sequence>MATERRGAADRTLRQDLRTATAPSHERLDHRMMELDLGDAADRACFDLIHLRAYDRIARACDRSAAEATPVLARTLDALSASGPSDPDAPGDDPRLHPDAVAYVTLGSQLGLTVLRKRIAPDARTGLFSLEPDLAAWKAFLRRIEVTPPSSESAARICQDALRAFDIFLSEADRQLSARRQATV</sequence>
<dbReference type="Gene3D" id="1.20.910.10">
    <property type="entry name" value="Heme oxygenase-like"/>
    <property type="match status" value="1"/>
</dbReference>
<evidence type="ECO:0000313" key="2">
    <source>
        <dbReference type="Proteomes" id="UP000649829"/>
    </source>
</evidence>
<gene>
    <name evidence="1" type="ORF">GCM10011534_36390</name>
</gene>
<organism evidence="1 2">
    <name type="scientific">Pseudooceanicola nanhaiensis</name>
    <dbReference type="NCBI Taxonomy" id="375761"/>
    <lineage>
        <taxon>Bacteria</taxon>
        <taxon>Pseudomonadati</taxon>
        <taxon>Pseudomonadota</taxon>
        <taxon>Alphaproteobacteria</taxon>
        <taxon>Rhodobacterales</taxon>
        <taxon>Paracoccaceae</taxon>
        <taxon>Pseudooceanicola</taxon>
    </lineage>
</organism>
<dbReference type="SUPFAM" id="SSF48613">
    <property type="entry name" value="Heme oxygenase-like"/>
    <property type="match status" value="1"/>
</dbReference>
<name>A0A917T5M6_9RHOB</name>
<proteinExistence type="predicted"/>
<dbReference type="Proteomes" id="UP000649829">
    <property type="component" value="Unassembled WGS sequence"/>
</dbReference>
<dbReference type="InterPro" id="IPR016084">
    <property type="entry name" value="Haem_Oase-like_multi-hlx"/>
</dbReference>
<evidence type="ECO:0008006" key="3">
    <source>
        <dbReference type="Google" id="ProtNLM"/>
    </source>
</evidence>
<reference evidence="1" key="1">
    <citation type="journal article" date="2014" name="Int. J. Syst. Evol. Microbiol.">
        <title>Complete genome sequence of Corynebacterium casei LMG S-19264T (=DSM 44701T), isolated from a smear-ripened cheese.</title>
        <authorList>
            <consortium name="US DOE Joint Genome Institute (JGI-PGF)"/>
            <person name="Walter F."/>
            <person name="Albersmeier A."/>
            <person name="Kalinowski J."/>
            <person name="Ruckert C."/>
        </authorList>
    </citation>
    <scope>NUCLEOTIDE SEQUENCE</scope>
    <source>
        <strain evidence="1">CGMCC 1.6293</strain>
    </source>
</reference>
<accession>A0A917T5M6</accession>
<protein>
    <recommendedName>
        <fullName evidence="3">Heme oxygenase</fullName>
    </recommendedName>
</protein>
<keyword evidence="2" id="KW-1185">Reference proteome</keyword>
<evidence type="ECO:0000313" key="1">
    <source>
        <dbReference type="EMBL" id="GGM11057.1"/>
    </source>
</evidence>
<reference evidence="1" key="2">
    <citation type="submission" date="2020-09" db="EMBL/GenBank/DDBJ databases">
        <authorList>
            <person name="Sun Q."/>
            <person name="Zhou Y."/>
        </authorList>
    </citation>
    <scope>NUCLEOTIDE SEQUENCE</scope>
    <source>
        <strain evidence="1">CGMCC 1.6293</strain>
    </source>
</reference>
<dbReference type="EMBL" id="BMLF01000003">
    <property type="protein sequence ID" value="GGM11057.1"/>
    <property type="molecule type" value="Genomic_DNA"/>
</dbReference>
<comment type="caution">
    <text evidence="1">The sequence shown here is derived from an EMBL/GenBank/DDBJ whole genome shotgun (WGS) entry which is preliminary data.</text>
</comment>
<dbReference type="AlphaFoldDB" id="A0A917T5M6"/>